<dbReference type="Proteomes" id="UP000044136">
    <property type="component" value="Unassembled WGS sequence"/>
</dbReference>
<name>A0A078M2D6_9STAP</name>
<keyword evidence="2" id="KW-1185">Reference proteome</keyword>
<dbReference type="OrthoDB" id="193997at2"/>
<dbReference type="eggNOG" id="COG0703">
    <property type="taxonomic scope" value="Bacteria"/>
</dbReference>
<dbReference type="EMBL" id="CCSE01000001">
    <property type="protein sequence ID" value="CDZ99011.1"/>
    <property type="molecule type" value="Genomic_DNA"/>
</dbReference>
<gene>
    <name evidence="1" type="ORF">BN1048_00130</name>
</gene>
<proteinExistence type="predicted"/>
<dbReference type="RefSeq" id="WP_035807441.1">
    <property type="nucleotide sequence ID" value="NZ_CCSE01000001.1"/>
</dbReference>
<organism evidence="1 2">
    <name type="scientific">Jeotgalicoccus saudimassiliensis</name>
    <dbReference type="NCBI Taxonomy" id="1461582"/>
    <lineage>
        <taxon>Bacteria</taxon>
        <taxon>Bacillati</taxon>
        <taxon>Bacillota</taxon>
        <taxon>Bacilli</taxon>
        <taxon>Bacillales</taxon>
        <taxon>Staphylococcaceae</taxon>
        <taxon>Jeotgalicoccus</taxon>
    </lineage>
</organism>
<protein>
    <recommendedName>
        <fullName evidence="3">Shikimate kinase</fullName>
    </recommendedName>
</protein>
<evidence type="ECO:0000313" key="2">
    <source>
        <dbReference type="Proteomes" id="UP000044136"/>
    </source>
</evidence>
<evidence type="ECO:0008006" key="3">
    <source>
        <dbReference type="Google" id="ProtNLM"/>
    </source>
</evidence>
<sequence>MKIILIFGPQAVGKMTIGEKVGSAFNLPLLHNHVTLDAIWPYIGWNKDTFRLSDQIRMGIFEHIAEDESHAGIIFTFVWAFDMQEDRDYINTVKNIFKKDSHDIYFVELAADLDERIRRNTTEYRLKKKPSKRNVEFSHAELTSSAEKHRLNSYDNEIQEDKYLKLDVTSLSVKESSEKIIGWINNN</sequence>
<accession>A0A078M2D6</accession>
<dbReference type="STRING" id="1461582.BN1048_00130"/>
<dbReference type="Gene3D" id="3.40.50.300">
    <property type="entry name" value="P-loop containing nucleotide triphosphate hydrolases"/>
    <property type="match status" value="1"/>
</dbReference>
<reference evidence="1 2" key="1">
    <citation type="submission" date="2014-07" db="EMBL/GenBank/DDBJ databases">
        <authorList>
            <person name="Urmite Genomes Urmite Genomes"/>
        </authorList>
    </citation>
    <scope>NUCLEOTIDE SEQUENCE [LARGE SCALE GENOMIC DNA]</scope>
    <source>
        <strain evidence="1 2">13MG44_air</strain>
    </source>
</reference>
<evidence type="ECO:0000313" key="1">
    <source>
        <dbReference type="EMBL" id="CDZ99011.1"/>
    </source>
</evidence>
<dbReference type="AlphaFoldDB" id="A0A078M2D6"/>
<dbReference type="HOGENOM" id="CLU_092496_3_0_9"/>
<dbReference type="InterPro" id="IPR027417">
    <property type="entry name" value="P-loop_NTPase"/>
</dbReference>
<dbReference type="SUPFAM" id="SSF52540">
    <property type="entry name" value="P-loop containing nucleoside triphosphate hydrolases"/>
    <property type="match status" value="1"/>
</dbReference>